<keyword evidence="8 15" id="KW-0547">Nucleotide-binding</keyword>
<dbReference type="InterPro" id="IPR036451">
    <property type="entry name" value="CblAdoTrfase-like_sf"/>
</dbReference>
<protein>
    <recommendedName>
        <fullName evidence="5 15">Corrinoid adenosyltransferase</fullName>
        <ecNumber evidence="4 15">2.5.1.17</ecNumber>
    </recommendedName>
    <alternativeName>
        <fullName evidence="10 15">Cob(II)alamin adenosyltransferase</fullName>
    </alternativeName>
    <alternativeName>
        <fullName evidence="12 15">Cob(II)yrinic acid a,c-diamide adenosyltransferase</fullName>
    </alternativeName>
    <alternativeName>
        <fullName evidence="11 15">Cobinamide/cobalamin adenosyltransferase</fullName>
    </alternativeName>
</protein>
<evidence type="ECO:0000256" key="15">
    <source>
        <dbReference type="RuleBase" id="RU366026"/>
    </source>
</evidence>
<dbReference type="GO" id="GO:0005524">
    <property type="term" value="F:ATP binding"/>
    <property type="evidence" value="ECO:0007669"/>
    <property type="project" value="UniProtKB-UniRule"/>
</dbReference>
<accession>A0A430AD13</accession>
<dbReference type="GO" id="GO:0009236">
    <property type="term" value="P:cobalamin biosynthetic process"/>
    <property type="evidence" value="ECO:0007669"/>
    <property type="project" value="UniProtKB-UniRule"/>
</dbReference>
<dbReference type="InterPro" id="IPR029499">
    <property type="entry name" value="PduO-typ"/>
</dbReference>
<dbReference type="RefSeq" id="WP_126831001.1">
    <property type="nucleotide sequence ID" value="NZ_CBCRYB010000003.1"/>
</dbReference>
<comment type="caution">
    <text evidence="17">The sequence shown here is derived from an EMBL/GenBank/DDBJ whole genome shotgun (WGS) entry which is preliminary data.</text>
</comment>
<evidence type="ECO:0000256" key="6">
    <source>
        <dbReference type="ARBA" id="ARBA00022573"/>
    </source>
</evidence>
<dbReference type="PANTHER" id="PTHR12213">
    <property type="entry name" value="CORRINOID ADENOSYLTRANSFERASE"/>
    <property type="match status" value="1"/>
</dbReference>
<dbReference type="EMBL" id="NGJY01000001">
    <property type="protein sequence ID" value="RSU05114.1"/>
    <property type="molecule type" value="Genomic_DNA"/>
</dbReference>
<dbReference type="EC" id="2.5.1.17" evidence="4 15"/>
<dbReference type="FunFam" id="1.20.1200.10:FF:000001">
    <property type="entry name" value="Cob(I)yrinic acid a,c-diamide adenosyltransferase"/>
    <property type="match status" value="1"/>
</dbReference>
<keyword evidence="6 15" id="KW-0169">Cobalamin biosynthesis</keyword>
<evidence type="ECO:0000256" key="1">
    <source>
        <dbReference type="ARBA" id="ARBA00005121"/>
    </source>
</evidence>
<proteinExistence type="inferred from homology"/>
<evidence type="ECO:0000256" key="12">
    <source>
        <dbReference type="ARBA" id="ARBA00033354"/>
    </source>
</evidence>
<comment type="similarity">
    <text evidence="2 15">Belongs to the Cob(I)alamin adenosyltransferase family.</text>
</comment>
<dbReference type="UniPathway" id="UPA00148">
    <property type="reaction ID" value="UER00233"/>
</dbReference>
<dbReference type="GO" id="GO:0008817">
    <property type="term" value="F:corrinoid adenosyltransferase activity"/>
    <property type="evidence" value="ECO:0007669"/>
    <property type="project" value="UniProtKB-UniRule"/>
</dbReference>
<evidence type="ECO:0000256" key="14">
    <source>
        <dbReference type="ARBA" id="ARBA00048692"/>
    </source>
</evidence>
<comment type="pathway">
    <text evidence="1 15">Cofactor biosynthesis; adenosylcobalamin biosynthesis; adenosylcobalamin from cob(II)yrinate a,c-diamide: step 2/7.</text>
</comment>
<evidence type="ECO:0000256" key="8">
    <source>
        <dbReference type="ARBA" id="ARBA00022741"/>
    </source>
</evidence>
<evidence type="ECO:0000313" key="18">
    <source>
        <dbReference type="Proteomes" id="UP000287101"/>
    </source>
</evidence>
<dbReference type="OrthoDB" id="9778896at2"/>
<evidence type="ECO:0000256" key="3">
    <source>
        <dbReference type="ARBA" id="ARBA00011233"/>
    </source>
</evidence>
<dbReference type="Pfam" id="PF01923">
    <property type="entry name" value="Cob_adeno_trans"/>
    <property type="match status" value="1"/>
</dbReference>
<organism evidence="17 18">
    <name type="scientific">Vagococcus fessus</name>
    <dbReference type="NCBI Taxonomy" id="120370"/>
    <lineage>
        <taxon>Bacteria</taxon>
        <taxon>Bacillati</taxon>
        <taxon>Bacillota</taxon>
        <taxon>Bacilli</taxon>
        <taxon>Lactobacillales</taxon>
        <taxon>Enterococcaceae</taxon>
        <taxon>Vagococcus</taxon>
    </lineage>
</organism>
<evidence type="ECO:0000256" key="7">
    <source>
        <dbReference type="ARBA" id="ARBA00022679"/>
    </source>
</evidence>
<dbReference type="Proteomes" id="UP000287101">
    <property type="component" value="Unassembled WGS sequence"/>
</dbReference>
<dbReference type="SUPFAM" id="SSF89028">
    <property type="entry name" value="Cobalamin adenosyltransferase-like"/>
    <property type="match status" value="1"/>
</dbReference>
<evidence type="ECO:0000256" key="2">
    <source>
        <dbReference type="ARBA" id="ARBA00007487"/>
    </source>
</evidence>
<dbReference type="Gene3D" id="1.20.1200.10">
    <property type="entry name" value="Cobalamin adenosyltransferase-like"/>
    <property type="match status" value="1"/>
</dbReference>
<keyword evidence="9 15" id="KW-0067">ATP-binding</keyword>
<evidence type="ECO:0000259" key="16">
    <source>
        <dbReference type="Pfam" id="PF01923"/>
    </source>
</evidence>
<dbReference type="NCBIfam" id="TIGR00636">
    <property type="entry name" value="PduO_Nterm"/>
    <property type="match status" value="1"/>
</dbReference>
<evidence type="ECO:0000256" key="13">
    <source>
        <dbReference type="ARBA" id="ARBA00048555"/>
    </source>
</evidence>
<dbReference type="InterPro" id="IPR016030">
    <property type="entry name" value="CblAdoTrfase-like"/>
</dbReference>
<evidence type="ECO:0000313" key="17">
    <source>
        <dbReference type="EMBL" id="RSU05114.1"/>
    </source>
</evidence>
<dbReference type="AlphaFoldDB" id="A0A430AD13"/>
<evidence type="ECO:0000256" key="11">
    <source>
        <dbReference type="ARBA" id="ARBA00033334"/>
    </source>
</evidence>
<gene>
    <name evidence="17" type="ORF">CBF31_03615</name>
</gene>
<comment type="catalytic activity">
    <reaction evidence="13 15">
        <text>2 cob(II)yrinate a,c diamide + reduced [electron-transfer flavoprotein] + 2 ATP = 2 adenosylcob(III)yrinate a,c-diamide + 2 triphosphate + oxidized [electron-transfer flavoprotein] + 3 H(+)</text>
        <dbReference type="Rhea" id="RHEA:11528"/>
        <dbReference type="Rhea" id="RHEA-COMP:10685"/>
        <dbReference type="Rhea" id="RHEA-COMP:10686"/>
        <dbReference type="ChEBI" id="CHEBI:15378"/>
        <dbReference type="ChEBI" id="CHEBI:18036"/>
        <dbReference type="ChEBI" id="CHEBI:30616"/>
        <dbReference type="ChEBI" id="CHEBI:57692"/>
        <dbReference type="ChEBI" id="CHEBI:58307"/>
        <dbReference type="ChEBI" id="CHEBI:58503"/>
        <dbReference type="ChEBI" id="CHEBI:58537"/>
        <dbReference type="EC" id="2.5.1.17"/>
    </reaction>
</comment>
<name>A0A430AD13_9ENTE</name>
<evidence type="ECO:0000256" key="4">
    <source>
        <dbReference type="ARBA" id="ARBA00012454"/>
    </source>
</evidence>
<comment type="subunit">
    <text evidence="3">Homotrimer.</text>
</comment>
<keyword evidence="18" id="KW-1185">Reference proteome</keyword>
<evidence type="ECO:0000256" key="9">
    <source>
        <dbReference type="ARBA" id="ARBA00022840"/>
    </source>
</evidence>
<evidence type="ECO:0000256" key="10">
    <source>
        <dbReference type="ARBA" id="ARBA00031529"/>
    </source>
</evidence>
<feature type="domain" description="Cobalamin adenosyltransferase-like" evidence="16">
    <location>
        <begin position="3"/>
        <end position="167"/>
    </location>
</feature>
<reference evidence="17 18" key="1">
    <citation type="submission" date="2017-05" db="EMBL/GenBank/DDBJ databases">
        <title>Vagococcus spp. assemblies.</title>
        <authorList>
            <person name="Gulvik C.A."/>
        </authorList>
    </citation>
    <scope>NUCLEOTIDE SEQUENCE [LARGE SCALE GENOMIC DNA]</scope>
    <source>
        <strain evidence="17 18">CCUG 41755</strain>
    </source>
</reference>
<sequence length="187" mass="20989">MKVYTKGGDKGKTSIIGGSRISKNSSRVNAYGTIDELNSNLGFVASKVAKDEKFKNIFEEIGLIQQFLFDAGTDIAMSPEIKNFRLSNSEVEWLEKTIDKCEASLPKIESFIIPGGHEISSLMHICRTVTRRAERLVVCVMEEEEINEEVLKFLNRLSDYFFVAARSVNHIAGVSDVSYERSGKVFH</sequence>
<comment type="catalytic activity">
    <reaction evidence="14 15">
        <text>2 cob(II)alamin + reduced [electron-transfer flavoprotein] + 2 ATP = 2 adenosylcob(III)alamin + 2 triphosphate + oxidized [electron-transfer flavoprotein] + 3 H(+)</text>
        <dbReference type="Rhea" id="RHEA:28671"/>
        <dbReference type="Rhea" id="RHEA-COMP:10685"/>
        <dbReference type="Rhea" id="RHEA-COMP:10686"/>
        <dbReference type="ChEBI" id="CHEBI:15378"/>
        <dbReference type="ChEBI" id="CHEBI:16304"/>
        <dbReference type="ChEBI" id="CHEBI:18036"/>
        <dbReference type="ChEBI" id="CHEBI:18408"/>
        <dbReference type="ChEBI" id="CHEBI:30616"/>
        <dbReference type="ChEBI" id="CHEBI:57692"/>
        <dbReference type="ChEBI" id="CHEBI:58307"/>
        <dbReference type="EC" id="2.5.1.17"/>
    </reaction>
</comment>
<dbReference type="PANTHER" id="PTHR12213:SF0">
    <property type="entry name" value="CORRINOID ADENOSYLTRANSFERASE MMAB"/>
    <property type="match status" value="1"/>
</dbReference>
<evidence type="ECO:0000256" key="5">
    <source>
        <dbReference type="ARBA" id="ARBA00020963"/>
    </source>
</evidence>
<keyword evidence="7 15" id="KW-0808">Transferase</keyword>